<feature type="compositionally biased region" description="Basic and acidic residues" evidence="1">
    <location>
        <begin position="19"/>
        <end position="28"/>
    </location>
</feature>
<feature type="region of interest" description="Disordered" evidence="1">
    <location>
        <begin position="1"/>
        <end position="28"/>
    </location>
</feature>
<feature type="transmembrane region" description="Helical" evidence="2">
    <location>
        <begin position="37"/>
        <end position="55"/>
    </location>
</feature>
<keyword evidence="2" id="KW-1133">Transmembrane helix</keyword>
<evidence type="ECO:0000313" key="4">
    <source>
        <dbReference type="Proteomes" id="UP000807342"/>
    </source>
</evidence>
<feature type="compositionally biased region" description="Basic residues" evidence="1">
    <location>
        <begin position="117"/>
        <end position="138"/>
    </location>
</feature>
<evidence type="ECO:0000313" key="3">
    <source>
        <dbReference type="EMBL" id="KAF9444661.1"/>
    </source>
</evidence>
<comment type="caution">
    <text evidence="3">The sequence shown here is derived from an EMBL/GenBank/DDBJ whole genome shotgun (WGS) entry which is preliminary data.</text>
</comment>
<proteinExistence type="predicted"/>
<keyword evidence="2" id="KW-0812">Transmembrane</keyword>
<accession>A0A9P5X8C2</accession>
<sequence>MNEKTAFGPDVVDGQSGDNEERATHDDVRFSPPPPSLWKRIVLIVAVVLLFYLGFKARAALAHDRKSSVIYASRYSKEHKFRPAASPVITEMLKDGRTRLRGALPTPTATTTPTKAAAKKRRSSRTGRATGKTRRKRTPAVAKQ</sequence>
<evidence type="ECO:0000256" key="1">
    <source>
        <dbReference type="SAM" id="MobiDB-lite"/>
    </source>
</evidence>
<evidence type="ECO:0008006" key="5">
    <source>
        <dbReference type="Google" id="ProtNLM"/>
    </source>
</evidence>
<gene>
    <name evidence="3" type="ORF">P691DRAFT_736132</name>
</gene>
<feature type="region of interest" description="Disordered" evidence="1">
    <location>
        <begin position="98"/>
        <end position="144"/>
    </location>
</feature>
<keyword evidence="4" id="KW-1185">Reference proteome</keyword>
<reference evidence="3" key="1">
    <citation type="submission" date="2020-11" db="EMBL/GenBank/DDBJ databases">
        <authorList>
            <consortium name="DOE Joint Genome Institute"/>
            <person name="Ahrendt S."/>
            <person name="Riley R."/>
            <person name="Andreopoulos W."/>
            <person name="Labutti K."/>
            <person name="Pangilinan J."/>
            <person name="Ruiz-Duenas F.J."/>
            <person name="Barrasa J.M."/>
            <person name="Sanchez-Garcia M."/>
            <person name="Camarero S."/>
            <person name="Miyauchi S."/>
            <person name="Serrano A."/>
            <person name="Linde D."/>
            <person name="Babiker R."/>
            <person name="Drula E."/>
            <person name="Ayuso-Fernandez I."/>
            <person name="Pacheco R."/>
            <person name="Padilla G."/>
            <person name="Ferreira P."/>
            <person name="Barriuso J."/>
            <person name="Kellner H."/>
            <person name="Castanera R."/>
            <person name="Alfaro M."/>
            <person name="Ramirez L."/>
            <person name="Pisabarro A.G."/>
            <person name="Kuo A."/>
            <person name="Tritt A."/>
            <person name="Lipzen A."/>
            <person name="He G."/>
            <person name="Yan M."/>
            <person name="Ng V."/>
            <person name="Cullen D."/>
            <person name="Martin F."/>
            <person name="Rosso M.-N."/>
            <person name="Henrissat B."/>
            <person name="Hibbett D."/>
            <person name="Martinez A.T."/>
            <person name="Grigoriev I.V."/>
        </authorList>
    </citation>
    <scope>NUCLEOTIDE SEQUENCE</scope>
    <source>
        <strain evidence="3">MF-IS2</strain>
    </source>
</reference>
<name>A0A9P5X8C2_9AGAR</name>
<keyword evidence="2" id="KW-0472">Membrane</keyword>
<evidence type="ECO:0000256" key="2">
    <source>
        <dbReference type="SAM" id="Phobius"/>
    </source>
</evidence>
<feature type="compositionally biased region" description="Low complexity" evidence="1">
    <location>
        <begin position="105"/>
        <end position="116"/>
    </location>
</feature>
<dbReference type="AlphaFoldDB" id="A0A9P5X8C2"/>
<dbReference type="OrthoDB" id="2538110at2759"/>
<protein>
    <recommendedName>
        <fullName evidence="5">Transmembrane protein</fullName>
    </recommendedName>
</protein>
<organism evidence="3 4">
    <name type="scientific">Macrolepiota fuliginosa MF-IS2</name>
    <dbReference type="NCBI Taxonomy" id="1400762"/>
    <lineage>
        <taxon>Eukaryota</taxon>
        <taxon>Fungi</taxon>
        <taxon>Dikarya</taxon>
        <taxon>Basidiomycota</taxon>
        <taxon>Agaricomycotina</taxon>
        <taxon>Agaricomycetes</taxon>
        <taxon>Agaricomycetidae</taxon>
        <taxon>Agaricales</taxon>
        <taxon>Agaricineae</taxon>
        <taxon>Agaricaceae</taxon>
        <taxon>Macrolepiota</taxon>
    </lineage>
</organism>
<dbReference type="Proteomes" id="UP000807342">
    <property type="component" value="Unassembled WGS sequence"/>
</dbReference>
<dbReference type="EMBL" id="MU151357">
    <property type="protein sequence ID" value="KAF9444661.1"/>
    <property type="molecule type" value="Genomic_DNA"/>
</dbReference>